<reference evidence="5" key="1">
    <citation type="journal article" date="2022" name="Int. J. Syst. Evol. Microbiol.">
        <title>Apilactobacillus apisilvae sp. nov., Nicolia spurrieriana gen. nov. sp. nov., Bombilactobacillus folatiphilus sp. nov. and Bombilactobacillus thymidiniphilus sp. nov., four new lactic acid bacterial isolates from stingless bees Tetragonula carbonaria and Austroplebeia australis.</title>
        <authorList>
            <person name="Oliphant S.A."/>
            <person name="Watson-Haigh N.S."/>
            <person name="Sumby K.M."/>
            <person name="Gardner J."/>
            <person name="Groom S."/>
            <person name="Jiranek V."/>
        </authorList>
    </citation>
    <scope>NUCLEOTIDE SEQUENCE</scope>
    <source>
        <strain evidence="5">SGEP1_A5</strain>
    </source>
</reference>
<dbReference type="RefSeq" id="WP_260116576.1">
    <property type="nucleotide sequence ID" value="NZ_CP093361.1"/>
</dbReference>
<dbReference type="GO" id="GO:0005524">
    <property type="term" value="F:ATP binding"/>
    <property type="evidence" value="ECO:0007669"/>
    <property type="project" value="UniProtKB-KW"/>
</dbReference>
<accession>A0A976X586</accession>
<feature type="domain" description="Bacterial type II secretion system protein E" evidence="4">
    <location>
        <begin position="3"/>
        <end position="277"/>
    </location>
</feature>
<proteinExistence type="inferred from homology"/>
<dbReference type="AlphaFoldDB" id="A0A976X586"/>
<dbReference type="PANTHER" id="PTHR30258">
    <property type="entry name" value="TYPE II SECRETION SYSTEM PROTEIN GSPE-RELATED"/>
    <property type="match status" value="1"/>
</dbReference>
<evidence type="ECO:0000313" key="6">
    <source>
        <dbReference type="Proteomes" id="UP000831181"/>
    </source>
</evidence>
<dbReference type="InterPro" id="IPR047667">
    <property type="entry name" value="ATPase_ComGA"/>
</dbReference>
<dbReference type="InterPro" id="IPR001482">
    <property type="entry name" value="T2SS/T4SS_dom"/>
</dbReference>
<dbReference type="NCBIfam" id="NF041000">
    <property type="entry name" value="ATPase_ComGA"/>
    <property type="match status" value="1"/>
</dbReference>
<dbReference type="Proteomes" id="UP000831181">
    <property type="component" value="Chromosome"/>
</dbReference>
<dbReference type="KEGG" id="lbe:MOO44_07860"/>
<keyword evidence="3" id="KW-0067">ATP-binding</keyword>
<dbReference type="PANTHER" id="PTHR30258:SF2">
    <property type="entry name" value="COMG OPERON PROTEIN 1"/>
    <property type="match status" value="1"/>
</dbReference>
<gene>
    <name evidence="5" type="primary">tadA</name>
    <name evidence="5" type="ORF">MOO44_07860</name>
</gene>
<sequence>MDVKALINSILSEAYQNRSADVYIVPRTTKYLIERHHHNQVITMQALDCITGLKLINYLKYNGNMLISEHRRPQIGAMEWQHQNARCYLRFSTVGDFKGREAMVIRLIYPLNEQTTQFFFEHQFRDLKQRASQRGLMVFAGPTGSGKTTTIYHLARQYSQNQMIMTIEDPVEVYEPSFLQLQVNADAEMSYQELLKVGLRNRPDIFIIGEIRDANTAQAAVQAALSGHLVLTTIHSKTPLGVVQRLMNLGVERDYLEQALNTVVYQRLLNTSSGQPKALLNTVTSEAIFEKLIDGHQSIQAWRNDLQTLITKGQLSTTEGKRVWYG</sequence>
<organism evidence="5 6">
    <name type="scientific">Nicoliella spurrieriana</name>
    <dbReference type="NCBI Taxonomy" id="2925830"/>
    <lineage>
        <taxon>Bacteria</taxon>
        <taxon>Bacillati</taxon>
        <taxon>Bacillota</taxon>
        <taxon>Bacilli</taxon>
        <taxon>Lactobacillales</taxon>
        <taxon>Lactobacillaceae</taxon>
        <taxon>Nicoliella</taxon>
    </lineage>
</organism>
<dbReference type="Pfam" id="PF00437">
    <property type="entry name" value="T2SSE"/>
    <property type="match status" value="1"/>
</dbReference>
<dbReference type="CDD" id="cd01129">
    <property type="entry name" value="PulE-GspE-like"/>
    <property type="match status" value="1"/>
</dbReference>
<protein>
    <submittedName>
        <fullName evidence="5">Flp pilus assembly complex ATPase component TadA</fullName>
    </submittedName>
</protein>
<keyword evidence="2" id="KW-0547">Nucleotide-binding</keyword>
<dbReference type="Gene3D" id="3.40.50.300">
    <property type="entry name" value="P-loop containing nucleotide triphosphate hydrolases"/>
    <property type="match status" value="1"/>
</dbReference>
<dbReference type="EMBL" id="CP093361">
    <property type="protein sequence ID" value="UQS86773.1"/>
    <property type="molecule type" value="Genomic_DNA"/>
</dbReference>
<evidence type="ECO:0000256" key="3">
    <source>
        <dbReference type="ARBA" id="ARBA00022840"/>
    </source>
</evidence>
<evidence type="ECO:0000256" key="1">
    <source>
        <dbReference type="ARBA" id="ARBA00006611"/>
    </source>
</evidence>
<dbReference type="Gene3D" id="3.30.450.90">
    <property type="match status" value="1"/>
</dbReference>
<evidence type="ECO:0000313" key="5">
    <source>
        <dbReference type="EMBL" id="UQS86773.1"/>
    </source>
</evidence>
<dbReference type="GO" id="GO:0016887">
    <property type="term" value="F:ATP hydrolysis activity"/>
    <property type="evidence" value="ECO:0007669"/>
    <property type="project" value="TreeGrafter"/>
</dbReference>
<evidence type="ECO:0000259" key="4">
    <source>
        <dbReference type="Pfam" id="PF00437"/>
    </source>
</evidence>
<dbReference type="GO" id="GO:0005886">
    <property type="term" value="C:plasma membrane"/>
    <property type="evidence" value="ECO:0007669"/>
    <property type="project" value="TreeGrafter"/>
</dbReference>
<comment type="similarity">
    <text evidence="1">Belongs to the GSP E family.</text>
</comment>
<name>A0A976X586_9LACO</name>
<keyword evidence="6" id="KW-1185">Reference proteome</keyword>
<evidence type="ECO:0000256" key="2">
    <source>
        <dbReference type="ARBA" id="ARBA00022741"/>
    </source>
</evidence>
<dbReference type="SUPFAM" id="SSF52540">
    <property type="entry name" value="P-loop containing nucleoside triphosphate hydrolases"/>
    <property type="match status" value="1"/>
</dbReference>
<dbReference type="InterPro" id="IPR027417">
    <property type="entry name" value="P-loop_NTPase"/>
</dbReference>